<dbReference type="Proteomes" id="UP000248410">
    <property type="component" value="Chromosome"/>
</dbReference>
<name>A0A2U9IJL8_9CREN</name>
<sequence length="304" mass="35884">MVYCVYGTVYNNVNTVEDSIKSVWDPEYTIVITDNYSTDGTWEKLQELKKEYNLVLLRLKSTRGKGRDYALRHCPDNSITAYFDLDAKYNENFHKILKSDKTRIFLGVSQLTYIGNKEEILKYGGWKNYNVTEDFEFLVRQKIDISYPVIIGKNQRFSGFRDRRYAKGIKWIIRMFKNAVDAYRSCNYSFNDVLMLKYSSLGMRNLSILPWIIAKILGTEKYGNIDNITLLNRKIISTLEYPNGISSRYIGLVIDNGFYNFLSKKLNEPVERLILERIPKFKIYEKYNRKFFCESEDFITEFLS</sequence>
<evidence type="ECO:0000313" key="3">
    <source>
        <dbReference type="Proteomes" id="UP000248410"/>
    </source>
</evidence>
<proteinExistence type="predicted"/>
<evidence type="ECO:0000313" key="2">
    <source>
        <dbReference type="EMBL" id="AWR96223.1"/>
    </source>
</evidence>
<feature type="domain" description="Glycosyltransferase 2-like" evidence="1">
    <location>
        <begin position="8"/>
        <end position="92"/>
    </location>
</feature>
<dbReference type="KEGG" id="asul:DFR86_00790"/>
<dbReference type="EMBL" id="CP029288">
    <property type="protein sequence ID" value="AWR96223.1"/>
    <property type="molecule type" value="Genomic_DNA"/>
</dbReference>
<dbReference type="GO" id="GO:0016740">
    <property type="term" value="F:transferase activity"/>
    <property type="evidence" value="ECO:0007669"/>
    <property type="project" value="UniProtKB-KW"/>
</dbReference>
<keyword evidence="2" id="KW-0808">Transferase</keyword>
<accession>A0A2U9IJL8</accession>
<dbReference type="Gene3D" id="3.90.550.10">
    <property type="entry name" value="Spore Coat Polysaccharide Biosynthesis Protein SpsA, Chain A"/>
    <property type="match status" value="1"/>
</dbReference>
<keyword evidence="3" id="KW-1185">Reference proteome</keyword>
<evidence type="ECO:0000259" key="1">
    <source>
        <dbReference type="Pfam" id="PF00535"/>
    </source>
</evidence>
<dbReference type="InterPro" id="IPR029044">
    <property type="entry name" value="Nucleotide-diphossugar_trans"/>
</dbReference>
<organism evidence="2 3">
    <name type="scientific">Acidianus sulfidivorans JP7</name>
    <dbReference type="NCBI Taxonomy" id="619593"/>
    <lineage>
        <taxon>Archaea</taxon>
        <taxon>Thermoproteota</taxon>
        <taxon>Thermoprotei</taxon>
        <taxon>Sulfolobales</taxon>
        <taxon>Sulfolobaceae</taxon>
        <taxon>Acidianus</taxon>
    </lineage>
</organism>
<protein>
    <submittedName>
        <fullName evidence="2">Glycosyl transferase family 2</fullName>
    </submittedName>
</protein>
<dbReference type="SUPFAM" id="SSF53448">
    <property type="entry name" value="Nucleotide-diphospho-sugar transferases"/>
    <property type="match status" value="1"/>
</dbReference>
<dbReference type="InterPro" id="IPR001173">
    <property type="entry name" value="Glyco_trans_2-like"/>
</dbReference>
<dbReference type="AlphaFoldDB" id="A0A2U9IJL8"/>
<gene>
    <name evidence="2" type="ORF">DFR86_00790</name>
</gene>
<reference evidence="2 3" key="1">
    <citation type="submission" date="2018-05" db="EMBL/GenBank/DDBJ databases">
        <title>Complete Genome Sequences of Extremely Thermoacidophilic, Metal-Mobilizing Type-Strain Members of the Archaeal Family Sulfolobaceae: Acidianus brierleyi DSM-1651T, Acidianus sulfidivorans DSM-18786T, Metallosphaera hakonensis DSM-7519T, and Metallosphaera prunae DSM-10039T.</title>
        <authorList>
            <person name="Counts J.A."/>
            <person name="Kelly R.M."/>
        </authorList>
    </citation>
    <scope>NUCLEOTIDE SEQUENCE [LARGE SCALE GENOMIC DNA]</scope>
    <source>
        <strain evidence="2 3">JP7</strain>
    </source>
</reference>
<dbReference type="Pfam" id="PF00535">
    <property type="entry name" value="Glycos_transf_2"/>
    <property type="match status" value="1"/>
</dbReference>